<organism evidence="3 4">
    <name type="scientific">Aurantimicrobium minutum</name>
    <dbReference type="NCBI Taxonomy" id="708131"/>
    <lineage>
        <taxon>Bacteria</taxon>
        <taxon>Bacillati</taxon>
        <taxon>Actinomycetota</taxon>
        <taxon>Actinomycetes</taxon>
        <taxon>Micrococcales</taxon>
        <taxon>Microbacteriaceae</taxon>
        <taxon>Aurantimicrobium</taxon>
    </lineage>
</organism>
<dbReference type="Proteomes" id="UP000243847">
    <property type="component" value="Chromosome sequence1"/>
</dbReference>
<dbReference type="KEGG" id="amin:AUMI_12230"/>
<evidence type="ECO:0000259" key="2">
    <source>
        <dbReference type="Pfam" id="PF13400"/>
    </source>
</evidence>
<keyword evidence="1" id="KW-1133">Transmembrane helix</keyword>
<reference evidence="3 4" key="1">
    <citation type="journal article" date="2016" name="Genome Announc.">
        <title>Complete Genome Sequence of Aurantimicrobium minutum Type Strain KNCT, a Planktonic Ultramicrobacterium Isolated from River Water.</title>
        <authorList>
            <person name="Nakai R."/>
            <person name="Fujisawa T."/>
            <person name="Nakamura Y."/>
            <person name="Nishide H."/>
            <person name="Uchiyama I."/>
            <person name="Baba T."/>
            <person name="Toyoda A."/>
            <person name="Fujiyama A."/>
            <person name="Naganuma T."/>
            <person name="Niki H."/>
        </authorList>
    </citation>
    <scope>NUCLEOTIDE SEQUENCE [LARGE SCALE GENOMIC DNA]</scope>
    <source>
        <strain evidence="3 4">KNC</strain>
    </source>
</reference>
<evidence type="ECO:0000256" key="1">
    <source>
        <dbReference type="SAM" id="Phobius"/>
    </source>
</evidence>
<dbReference type="Pfam" id="PF13400">
    <property type="entry name" value="Tad"/>
    <property type="match status" value="1"/>
</dbReference>
<evidence type="ECO:0000313" key="3">
    <source>
        <dbReference type="EMBL" id="BAU98765.1"/>
    </source>
</evidence>
<feature type="transmembrane region" description="Helical" evidence="1">
    <location>
        <begin position="17"/>
        <end position="42"/>
    </location>
</feature>
<dbReference type="AlphaFoldDB" id="A0A173LV04"/>
<keyword evidence="1" id="KW-0472">Membrane</keyword>
<dbReference type="InterPro" id="IPR028087">
    <property type="entry name" value="Tad_N"/>
</dbReference>
<keyword evidence="1" id="KW-0812">Transmembrane</keyword>
<accession>A0A173LV04</accession>
<proteinExistence type="predicted"/>
<gene>
    <name evidence="3" type="ORF">AUMI_12230</name>
</gene>
<evidence type="ECO:0000313" key="4">
    <source>
        <dbReference type="Proteomes" id="UP000243847"/>
    </source>
</evidence>
<name>A0A173LV04_9MICO</name>
<feature type="domain" description="Putative Flp pilus-assembly TadG-like N-terminal" evidence="2">
    <location>
        <begin position="14"/>
        <end position="59"/>
    </location>
</feature>
<protein>
    <recommendedName>
        <fullName evidence="2">Putative Flp pilus-assembly TadG-like N-terminal domain-containing protein</fullName>
    </recommendedName>
</protein>
<sequence length="149" mass="15707">MRQIENRKLSSDEGSSLILIIFAGLIGLAVIVATMAATSLYIERKRLFTVADSAALISAEAFNLDDVQMVDGVALISLTDTAVKAQAQNYLTIIAAADSAGVQLVSARTPDGVSSEVTLRKTWHPPVVSMFMPDGIVISVTATARTVLG</sequence>
<dbReference type="EMBL" id="AP017457">
    <property type="protein sequence ID" value="BAU98765.1"/>
    <property type="molecule type" value="Genomic_DNA"/>
</dbReference>